<evidence type="ECO:0000256" key="3">
    <source>
        <dbReference type="ARBA" id="ARBA00022801"/>
    </source>
</evidence>
<feature type="domain" description="JAB" evidence="6">
    <location>
        <begin position="7"/>
        <end position="124"/>
    </location>
</feature>
<dbReference type="Pfam" id="PF14464">
    <property type="entry name" value="Prok-JAB"/>
    <property type="match status" value="1"/>
</dbReference>
<reference evidence="7 8" key="1">
    <citation type="submission" date="2023-03" db="EMBL/GenBank/DDBJ databases">
        <title>Strain FZY0004 represents a novel species in the genus Thalassospira isolated from seawater.</title>
        <authorList>
            <person name="Fu Z.-Y."/>
        </authorList>
    </citation>
    <scope>NUCLEOTIDE SEQUENCE [LARGE SCALE GENOMIC DNA]</scope>
    <source>
        <strain evidence="7 8">FZY0004</strain>
    </source>
</reference>
<dbReference type="InterPro" id="IPR028090">
    <property type="entry name" value="JAB_dom_prok"/>
</dbReference>
<protein>
    <submittedName>
        <fullName evidence="7">Mov34/MPN/PAD-1 family protein</fullName>
    </submittedName>
</protein>
<sequence>MRVELTKEVQERMLLCLSRSKRREVGGILMAEQLKPGEFRIVDFSLDEITGSEAHFVRSPEHHYEALDDFFARTGNDYARYNYLGEWHSHPNHQPIPSATDIESMTNLLEEEENISFAVLLIVKKGWWRRLHCSAVLVRRGEPISNVEVTAEVLGEKIAAPC</sequence>
<keyword evidence="3" id="KW-0378">Hydrolase</keyword>
<dbReference type="SUPFAM" id="SSF102712">
    <property type="entry name" value="JAB1/MPN domain"/>
    <property type="match status" value="1"/>
</dbReference>
<dbReference type="Proteomes" id="UP001529180">
    <property type="component" value="Unassembled WGS sequence"/>
</dbReference>
<accession>A0ABT6GD97</accession>
<dbReference type="Gene3D" id="3.40.140.10">
    <property type="entry name" value="Cytidine Deaminase, domain 2"/>
    <property type="match status" value="1"/>
</dbReference>
<keyword evidence="4" id="KW-0862">Zinc</keyword>
<evidence type="ECO:0000256" key="4">
    <source>
        <dbReference type="ARBA" id="ARBA00022833"/>
    </source>
</evidence>
<name>A0ABT6GD97_9PROT</name>
<comment type="caution">
    <text evidence="7">The sequence shown here is derived from an EMBL/GenBank/DDBJ whole genome shotgun (WGS) entry which is preliminary data.</text>
</comment>
<evidence type="ECO:0000256" key="5">
    <source>
        <dbReference type="ARBA" id="ARBA00023049"/>
    </source>
</evidence>
<keyword evidence="5" id="KW-0482">Metalloprotease</keyword>
<gene>
    <name evidence="7" type="ORF">P7680_13755</name>
</gene>
<dbReference type="RefSeq" id="WP_114104541.1">
    <property type="nucleotide sequence ID" value="NZ_JARSBO010000007.1"/>
</dbReference>
<evidence type="ECO:0000313" key="7">
    <source>
        <dbReference type="EMBL" id="MDG4720065.1"/>
    </source>
</evidence>
<keyword evidence="1" id="KW-0645">Protease</keyword>
<evidence type="ECO:0000259" key="6">
    <source>
        <dbReference type="Pfam" id="PF14464"/>
    </source>
</evidence>
<keyword evidence="8" id="KW-1185">Reference proteome</keyword>
<proteinExistence type="predicted"/>
<evidence type="ECO:0000313" key="8">
    <source>
        <dbReference type="Proteomes" id="UP001529180"/>
    </source>
</evidence>
<dbReference type="EMBL" id="JARSBO010000007">
    <property type="protein sequence ID" value="MDG4720065.1"/>
    <property type="molecule type" value="Genomic_DNA"/>
</dbReference>
<evidence type="ECO:0000256" key="2">
    <source>
        <dbReference type="ARBA" id="ARBA00022723"/>
    </source>
</evidence>
<organism evidence="7 8">
    <name type="scientific">Thalassospira aquimaris</name>
    <dbReference type="NCBI Taxonomy" id="3037796"/>
    <lineage>
        <taxon>Bacteria</taxon>
        <taxon>Pseudomonadati</taxon>
        <taxon>Pseudomonadota</taxon>
        <taxon>Alphaproteobacteria</taxon>
        <taxon>Rhodospirillales</taxon>
        <taxon>Thalassospiraceae</taxon>
        <taxon>Thalassospira</taxon>
    </lineage>
</organism>
<keyword evidence="2" id="KW-0479">Metal-binding</keyword>
<evidence type="ECO:0000256" key="1">
    <source>
        <dbReference type="ARBA" id="ARBA00022670"/>
    </source>
</evidence>